<dbReference type="InterPro" id="IPR001867">
    <property type="entry name" value="OmpR/PhoB-type_DNA-bd"/>
</dbReference>
<dbReference type="SMART" id="SM00448">
    <property type="entry name" value="REC"/>
    <property type="match status" value="1"/>
</dbReference>
<dbReference type="PANTHER" id="PTHR48111:SF73">
    <property type="entry name" value="ALKALINE PHOSPHATASE SYNTHESIS TRANSCRIPTIONAL REGULATORY PROTEIN PHOP"/>
    <property type="match status" value="1"/>
</dbReference>
<evidence type="ECO:0000256" key="5">
    <source>
        <dbReference type="ARBA" id="ARBA00023163"/>
    </source>
</evidence>
<dbReference type="PANTHER" id="PTHR48111">
    <property type="entry name" value="REGULATOR OF RPOS"/>
    <property type="match status" value="1"/>
</dbReference>
<feature type="DNA-binding region" description="OmpR/PhoB-type" evidence="7">
    <location>
        <begin position="127"/>
        <end position="227"/>
    </location>
</feature>
<evidence type="ECO:0000256" key="7">
    <source>
        <dbReference type="PROSITE-ProRule" id="PRU01091"/>
    </source>
</evidence>
<feature type="modified residue" description="4-aspartylphosphate" evidence="6">
    <location>
        <position position="56"/>
    </location>
</feature>
<evidence type="ECO:0000256" key="6">
    <source>
        <dbReference type="PROSITE-ProRule" id="PRU00169"/>
    </source>
</evidence>
<evidence type="ECO:0000256" key="4">
    <source>
        <dbReference type="ARBA" id="ARBA00023125"/>
    </source>
</evidence>
<dbReference type="Gene3D" id="6.10.250.690">
    <property type="match status" value="1"/>
</dbReference>
<keyword evidence="2" id="KW-0902">Two-component regulatory system</keyword>
<dbReference type="SUPFAM" id="SSF52172">
    <property type="entry name" value="CheY-like"/>
    <property type="match status" value="1"/>
</dbReference>
<comment type="caution">
    <text evidence="10">The sequence shown here is derived from an EMBL/GenBank/DDBJ whole genome shotgun (WGS) entry which is preliminary data.</text>
</comment>
<keyword evidence="3" id="KW-0805">Transcription regulation</keyword>
<reference evidence="10" key="1">
    <citation type="journal article" date="2020" name="mSystems">
        <title>Genome- and Community-Level Interaction Insights into Carbon Utilization and Element Cycling Functions of Hydrothermarchaeota in Hydrothermal Sediment.</title>
        <authorList>
            <person name="Zhou Z."/>
            <person name="Liu Y."/>
            <person name="Xu W."/>
            <person name="Pan J."/>
            <person name="Luo Z.H."/>
            <person name="Li M."/>
        </authorList>
    </citation>
    <scope>NUCLEOTIDE SEQUENCE [LARGE SCALE GENOMIC DNA]</scope>
    <source>
        <strain evidence="10">SpSt-794</strain>
    </source>
</reference>
<feature type="domain" description="Response regulatory" evidence="8">
    <location>
        <begin position="7"/>
        <end position="120"/>
    </location>
</feature>
<dbReference type="CDD" id="cd17574">
    <property type="entry name" value="REC_OmpR"/>
    <property type="match status" value="1"/>
</dbReference>
<dbReference type="GO" id="GO:0032993">
    <property type="term" value="C:protein-DNA complex"/>
    <property type="evidence" value="ECO:0007669"/>
    <property type="project" value="TreeGrafter"/>
</dbReference>
<name>A0A7C4Y770_9BACT</name>
<protein>
    <submittedName>
        <fullName evidence="10">Response regulator transcription factor</fullName>
    </submittedName>
</protein>
<evidence type="ECO:0000259" key="8">
    <source>
        <dbReference type="PROSITE" id="PS50110"/>
    </source>
</evidence>
<dbReference type="Pfam" id="PF00072">
    <property type="entry name" value="Response_reg"/>
    <property type="match status" value="1"/>
</dbReference>
<feature type="domain" description="OmpR/PhoB-type" evidence="9">
    <location>
        <begin position="127"/>
        <end position="227"/>
    </location>
</feature>
<dbReference type="GO" id="GO:0000156">
    <property type="term" value="F:phosphorelay response regulator activity"/>
    <property type="evidence" value="ECO:0007669"/>
    <property type="project" value="TreeGrafter"/>
</dbReference>
<proteinExistence type="predicted"/>
<organism evidence="10">
    <name type="scientific">Caldisericum exile</name>
    <dbReference type="NCBI Taxonomy" id="693075"/>
    <lineage>
        <taxon>Bacteria</taxon>
        <taxon>Pseudomonadati</taxon>
        <taxon>Caldisericota/Cryosericota group</taxon>
        <taxon>Caldisericota</taxon>
        <taxon>Caldisericia</taxon>
        <taxon>Caldisericales</taxon>
        <taxon>Caldisericaceae</taxon>
        <taxon>Caldisericum</taxon>
    </lineage>
</organism>
<dbReference type="CDD" id="cd00383">
    <property type="entry name" value="trans_reg_C"/>
    <property type="match status" value="1"/>
</dbReference>
<keyword evidence="1 6" id="KW-0597">Phosphoprotein</keyword>
<gene>
    <name evidence="10" type="ORF">ENV82_04775</name>
</gene>
<evidence type="ECO:0000256" key="2">
    <source>
        <dbReference type="ARBA" id="ARBA00023012"/>
    </source>
</evidence>
<dbReference type="AlphaFoldDB" id="A0A7C4Y770"/>
<dbReference type="PROSITE" id="PS51755">
    <property type="entry name" value="OMPR_PHOB"/>
    <property type="match status" value="1"/>
</dbReference>
<dbReference type="EMBL" id="DTHV01000147">
    <property type="protein sequence ID" value="HGW60724.1"/>
    <property type="molecule type" value="Genomic_DNA"/>
</dbReference>
<dbReference type="PROSITE" id="PS50110">
    <property type="entry name" value="RESPONSE_REGULATORY"/>
    <property type="match status" value="1"/>
</dbReference>
<dbReference type="GO" id="GO:0000976">
    <property type="term" value="F:transcription cis-regulatory region binding"/>
    <property type="evidence" value="ECO:0007669"/>
    <property type="project" value="TreeGrafter"/>
</dbReference>
<dbReference type="InterPro" id="IPR039420">
    <property type="entry name" value="WalR-like"/>
</dbReference>
<dbReference type="SMART" id="SM00862">
    <property type="entry name" value="Trans_reg_C"/>
    <property type="match status" value="1"/>
</dbReference>
<evidence type="ECO:0000256" key="3">
    <source>
        <dbReference type="ARBA" id="ARBA00023015"/>
    </source>
</evidence>
<dbReference type="GO" id="GO:0006355">
    <property type="term" value="P:regulation of DNA-templated transcription"/>
    <property type="evidence" value="ECO:0007669"/>
    <property type="project" value="InterPro"/>
</dbReference>
<dbReference type="FunFam" id="3.40.50.2300:FF:000001">
    <property type="entry name" value="DNA-binding response regulator PhoB"/>
    <property type="match status" value="1"/>
</dbReference>
<accession>A0A7C4Y770</accession>
<dbReference type="InterPro" id="IPR036388">
    <property type="entry name" value="WH-like_DNA-bd_sf"/>
</dbReference>
<sequence>MVRQMKKILVVEDEEHIRKLIKMYLEKSGFKVIEANDGNAALRSFEQEKPHLIILDLMLPFISGEEVAREIRKSSNIPILMLTAKADEENRVQGLEIGADDYVVKPFSPRELVLRVKNILKRSYPDEQEIKIKNLEIIPKEMRVLKDGKEIQLTTREFRVLFALAKKSPAVLSREEIMDEIYDEYDEVVYDRTIDAYIKNLRKKLDDDPKNPRYIESVYGAGYRMLK</sequence>
<keyword evidence="4 7" id="KW-0238">DNA-binding</keyword>
<keyword evidence="5" id="KW-0804">Transcription</keyword>
<dbReference type="InterPro" id="IPR001789">
    <property type="entry name" value="Sig_transdc_resp-reg_receiver"/>
</dbReference>
<dbReference type="Pfam" id="PF00486">
    <property type="entry name" value="Trans_reg_C"/>
    <property type="match status" value="1"/>
</dbReference>
<evidence type="ECO:0000256" key="1">
    <source>
        <dbReference type="ARBA" id="ARBA00022553"/>
    </source>
</evidence>
<dbReference type="Gene3D" id="3.40.50.2300">
    <property type="match status" value="1"/>
</dbReference>
<evidence type="ECO:0000259" key="9">
    <source>
        <dbReference type="PROSITE" id="PS51755"/>
    </source>
</evidence>
<evidence type="ECO:0000313" key="10">
    <source>
        <dbReference type="EMBL" id="HGW60724.1"/>
    </source>
</evidence>
<dbReference type="GO" id="GO:0005829">
    <property type="term" value="C:cytosol"/>
    <property type="evidence" value="ECO:0007669"/>
    <property type="project" value="TreeGrafter"/>
</dbReference>
<dbReference type="Gene3D" id="1.10.10.10">
    <property type="entry name" value="Winged helix-like DNA-binding domain superfamily/Winged helix DNA-binding domain"/>
    <property type="match status" value="1"/>
</dbReference>
<dbReference type="InterPro" id="IPR011006">
    <property type="entry name" value="CheY-like_superfamily"/>
</dbReference>